<evidence type="ECO:0000313" key="2">
    <source>
        <dbReference type="Proteomes" id="UP001236500"/>
    </source>
</evidence>
<dbReference type="Gene3D" id="6.10.280.50">
    <property type="match status" value="1"/>
</dbReference>
<sequence>MPIHAHTLEADFPEYAATIRQLRQNDVDFKLVSDGYNKLDKEIRGLEERGITTDDNHFNELKIRRAQLKDQLYRQLRNGHSPG</sequence>
<organism evidence="1 2">
    <name type="scientific">Microbulbifer bruguierae</name>
    <dbReference type="NCBI Taxonomy" id="3029061"/>
    <lineage>
        <taxon>Bacteria</taxon>
        <taxon>Pseudomonadati</taxon>
        <taxon>Pseudomonadota</taxon>
        <taxon>Gammaproteobacteria</taxon>
        <taxon>Cellvibrionales</taxon>
        <taxon>Microbulbiferaceae</taxon>
        <taxon>Microbulbifer</taxon>
    </lineage>
</organism>
<dbReference type="EMBL" id="CP118605">
    <property type="protein sequence ID" value="WGL16157.1"/>
    <property type="molecule type" value="Genomic_DNA"/>
</dbReference>
<dbReference type="InterPro" id="IPR007420">
    <property type="entry name" value="DUF465"/>
</dbReference>
<evidence type="ECO:0000313" key="1">
    <source>
        <dbReference type="EMBL" id="WGL16157.1"/>
    </source>
</evidence>
<name>A0ABY8NEH4_9GAMM</name>
<dbReference type="Proteomes" id="UP001236500">
    <property type="component" value="Chromosome"/>
</dbReference>
<dbReference type="Pfam" id="PF04325">
    <property type="entry name" value="DUF465"/>
    <property type="match status" value="1"/>
</dbReference>
<gene>
    <name evidence="1" type="ORF">PVT68_15460</name>
</gene>
<dbReference type="RefSeq" id="WP_280319536.1">
    <property type="nucleotide sequence ID" value="NZ_CP118605.1"/>
</dbReference>
<accession>A0ABY8NEH4</accession>
<proteinExistence type="predicted"/>
<keyword evidence="2" id="KW-1185">Reference proteome</keyword>
<reference evidence="1 2" key="1">
    <citation type="submission" date="2023-02" db="EMBL/GenBank/DDBJ databases">
        <title>Description and genomic characterization of Microbulbifer bruguierae sp. nov., isolated from the sediment of mangrove plant Bruguiera sexangula.</title>
        <authorList>
            <person name="Long M."/>
        </authorList>
    </citation>
    <scope>NUCLEOTIDE SEQUENCE [LARGE SCALE GENOMIC DNA]</scope>
    <source>
        <strain evidence="1 2">H12</strain>
    </source>
</reference>
<protein>
    <submittedName>
        <fullName evidence="1">DUF465 domain-containing protein</fullName>
    </submittedName>
</protein>
<dbReference type="InterPro" id="IPR038444">
    <property type="entry name" value="DUF465_sf"/>
</dbReference>